<proteinExistence type="predicted"/>
<dbReference type="InterPro" id="IPR011051">
    <property type="entry name" value="RmlC_Cupin_sf"/>
</dbReference>
<protein>
    <submittedName>
        <fullName evidence="2">Cupin domain-containing protein</fullName>
    </submittedName>
</protein>
<comment type="caution">
    <text evidence="2">The sequence shown here is derived from an EMBL/GenBank/DDBJ whole genome shotgun (WGS) entry which is preliminary data.</text>
</comment>
<dbReference type="AlphaFoldDB" id="A0A6B1DNS0"/>
<dbReference type="InterPro" id="IPR013096">
    <property type="entry name" value="Cupin_2"/>
</dbReference>
<dbReference type="Pfam" id="PF07883">
    <property type="entry name" value="Cupin_2"/>
    <property type="match status" value="1"/>
</dbReference>
<name>A0A6B1DNS0_9CHLR</name>
<accession>A0A6B1DNS0</accession>
<sequence>MILCPECIPGAFPVPKKLRCHRAMGFPVYDFRNPEHITNMLVTPQIRSRFLRMEPGTEAQGHTHDLGHEIFLILSGRCEFTIDGETEVLGPGQLCVALVDQWHQVRVVGDEPMIMYLSVTPHVQPTHTFWNEDGTRQPSRFAPSSSYDVEVDESVDEKELLVRLANASGAVAEAAGQASEVIGQTAAFEARTRETIWEALRELHTRLARLDDTWNELAPRAND</sequence>
<gene>
    <name evidence="2" type="ORF">F4Y08_02355</name>
</gene>
<feature type="domain" description="Cupin type-2" evidence="1">
    <location>
        <begin position="51"/>
        <end position="116"/>
    </location>
</feature>
<dbReference type="SUPFAM" id="SSF51182">
    <property type="entry name" value="RmlC-like cupins"/>
    <property type="match status" value="1"/>
</dbReference>
<reference evidence="2" key="1">
    <citation type="submission" date="2019-09" db="EMBL/GenBank/DDBJ databases">
        <title>Characterisation of the sponge microbiome using genome-centric metagenomics.</title>
        <authorList>
            <person name="Engelberts J.P."/>
            <person name="Robbins S.J."/>
            <person name="De Goeij J.M."/>
            <person name="Aranda M."/>
            <person name="Bell S.C."/>
            <person name="Webster N.S."/>
        </authorList>
    </citation>
    <scope>NUCLEOTIDE SEQUENCE</scope>
    <source>
        <strain evidence="2">SB0662_bin_9</strain>
    </source>
</reference>
<dbReference type="InterPro" id="IPR014710">
    <property type="entry name" value="RmlC-like_jellyroll"/>
</dbReference>
<organism evidence="2">
    <name type="scientific">Caldilineaceae bacterium SB0662_bin_9</name>
    <dbReference type="NCBI Taxonomy" id="2605258"/>
    <lineage>
        <taxon>Bacteria</taxon>
        <taxon>Bacillati</taxon>
        <taxon>Chloroflexota</taxon>
        <taxon>Caldilineae</taxon>
        <taxon>Caldilineales</taxon>
        <taxon>Caldilineaceae</taxon>
    </lineage>
</organism>
<evidence type="ECO:0000313" key="2">
    <source>
        <dbReference type="EMBL" id="MYD89170.1"/>
    </source>
</evidence>
<dbReference type="Gene3D" id="2.60.120.10">
    <property type="entry name" value="Jelly Rolls"/>
    <property type="match status" value="1"/>
</dbReference>
<dbReference type="EMBL" id="VXPY01000013">
    <property type="protein sequence ID" value="MYD89170.1"/>
    <property type="molecule type" value="Genomic_DNA"/>
</dbReference>
<evidence type="ECO:0000259" key="1">
    <source>
        <dbReference type="Pfam" id="PF07883"/>
    </source>
</evidence>